<dbReference type="InterPro" id="IPR052393">
    <property type="entry name" value="Cadmium-induced_rsp"/>
</dbReference>
<gene>
    <name evidence="2" type="ORF">IOQ59_12785</name>
</gene>
<evidence type="ECO:0000313" key="2">
    <source>
        <dbReference type="EMBL" id="MBE9398131.1"/>
    </source>
</evidence>
<dbReference type="PANTHER" id="PTHR41294">
    <property type="entry name" value="CADMIUM-INDUCED PROTEIN CADI"/>
    <property type="match status" value="1"/>
</dbReference>
<accession>A0A8J7KAL8</accession>
<dbReference type="InterPro" id="IPR004360">
    <property type="entry name" value="Glyas_Fos-R_dOase_dom"/>
</dbReference>
<dbReference type="InterPro" id="IPR029068">
    <property type="entry name" value="Glyas_Bleomycin-R_OHBP_Dase"/>
</dbReference>
<evidence type="ECO:0000259" key="1">
    <source>
        <dbReference type="PROSITE" id="PS51819"/>
    </source>
</evidence>
<feature type="domain" description="VOC" evidence="1">
    <location>
        <begin position="5"/>
        <end position="128"/>
    </location>
</feature>
<comment type="caution">
    <text evidence="2">The sequence shown here is derived from an EMBL/GenBank/DDBJ whole genome shotgun (WGS) entry which is preliminary data.</text>
</comment>
<organism evidence="2 3">
    <name type="scientific">Pontibacterium sinense</name>
    <dbReference type="NCBI Taxonomy" id="2781979"/>
    <lineage>
        <taxon>Bacteria</taxon>
        <taxon>Pseudomonadati</taxon>
        <taxon>Pseudomonadota</taxon>
        <taxon>Gammaproteobacteria</taxon>
        <taxon>Oceanospirillales</taxon>
        <taxon>Oceanospirillaceae</taxon>
        <taxon>Pontibacterium</taxon>
    </lineage>
</organism>
<dbReference type="AlphaFoldDB" id="A0A8J7KAL8"/>
<name>A0A8J7KAL8_9GAMM</name>
<proteinExistence type="predicted"/>
<dbReference type="Proteomes" id="UP000640333">
    <property type="component" value="Unassembled WGS sequence"/>
</dbReference>
<dbReference type="EMBL" id="JADEYS010000012">
    <property type="protein sequence ID" value="MBE9398131.1"/>
    <property type="molecule type" value="Genomic_DNA"/>
</dbReference>
<dbReference type="InterPro" id="IPR037523">
    <property type="entry name" value="VOC_core"/>
</dbReference>
<reference evidence="2" key="1">
    <citation type="submission" date="2020-10" db="EMBL/GenBank/DDBJ databases">
        <title>Bacterium isolated from coastal waters sediment.</title>
        <authorList>
            <person name="Chen R.-J."/>
            <person name="Lu D.-C."/>
            <person name="Zhu K.-L."/>
            <person name="Du Z.-J."/>
        </authorList>
    </citation>
    <scope>NUCLEOTIDE SEQUENCE</scope>
    <source>
        <strain evidence="2">N1Y112</strain>
    </source>
</reference>
<dbReference type="Pfam" id="PF00903">
    <property type="entry name" value="Glyoxalase"/>
    <property type="match status" value="1"/>
</dbReference>
<keyword evidence="3" id="KW-1185">Reference proteome</keyword>
<dbReference type="SUPFAM" id="SSF54593">
    <property type="entry name" value="Glyoxalase/Bleomycin resistance protein/Dihydroxybiphenyl dioxygenase"/>
    <property type="match status" value="1"/>
</dbReference>
<dbReference type="PANTHER" id="PTHR41294:SF1">
    <property type="entry name" value="CADMIUM-INDUCED PROTEIN CADI"/>
    <property type="match status" value="1"/>
</dbReference>
<evidence type="ECO:0000313" key="3">
    <source>
        <dbReference type="Proteomes" id="UP000640333"/>
    </source>
</evidence>
<dbReference type="RefSeq" id="WP_193953763.1">
    <property type="nucleotide sequence ID" value="NZ_JADEYS010000012.1"/>
</dbReference>
<dbReference type="PROSITE" id="PS51819">
    <property type="entry name" value="VOC"/>
    <property type="match status" value="1"/>
</dbReference>
<protein>
    <submittedName>
        <fullName evidence="2">VOC family protein</fullName>
    </submittedName>
</protein>
<dbReference type="CDD" id="cd06587">
    <property type="entry name" value="VOC"/>
    <property type="match status" value="1"/>
</dbReference>
<dbReference type="GO" id="GO:0046686">
    <property type="term" value="P:response to cadmium ion"/>
    <property type="evidence" value="ECO:0007669"/>
    <property type="project" value="TreeGrafter"/>
</dbReference>
<sequence length="147" mass="16608">MQTPRLTHIALHVEDIDACVQFYRQFCGMAIIHQRQHGPKKIIWMAEPSREADFIFVLMNGGQNLVLADNDYRHFGFALDSHAAVDDIAQRARQAGSLVWEPRQEPFPVGYYCGLRDPNGNYVEFSYGQPLGPGADDFSKLTPPKEA</sequence>
<dbReference type="Gene3D" id="3.10.180.10">
    <property type="entry name" value="2,3-Dihydroxybiphenyl 1,2-Dioxygenase, domain 1"/>
    <property type="match status" value="1"/>
</dbReference>